<reference evidence="2 3" key="1">
    <citation type="journal article" date="2017" name="Nature">
        <title>The Apostasia genome and the evolution of orchids.</title>
        <authorList>
            <person name="Zhang G.Q."/>
            <person name="Liu K.W."/>
            <person name="Li Z."/>
            <person name="Lohaus R."/>
            <person name="Hsiao Y.Y."/>
            <person name="Niu S.C."/>
            <person name="Wang J.Y."/>
            <person name="Lin Y.C."/>
            <person name="Xu Q."/>
            <person name="Chen L.J."/>
            <person name="Yoshida K."/>
            <person name="Fujiwara S."/>
            <person name="Wang Z.W."/>
            <person name="Zhang Y.Q."/>
            <person name="Mitsuda N."/>
            <person name="Wang M."/>
            <person name="Liu G.H."/>
            <person name="Pecoraro L."/>
            <person name="Huang H.X."/>
            <person name="Xiao X.J."/>
            <person name="Lin M."/>
            <person name="Wu X.Y."/>
            <person name="Wu W.L."/>
            <person name="Chen Y.Y."/>
            <person name="Chang S.B."/>
            <person name="Sakamoto S."/>
            <person name="Ohme-Takagi M."/>
            <person name="Yagi M."/>
            <person name="Zeng S.J."/>
            <person name="Shen C.Y."/>
            <person name="Yeh C.M."/>
            <person name="Luo Y.B."/>
            <person name="Tsai W.C."/>
            <person name="Van de Peer Y."/>
            <person name="Liu Z.J."/>
        </authorList>
    </citation>
    <scope>NUCLEOTIDE SEQUENCE [LARGE SCALE GENOMIC DNA]</scope>
    <source>
        <strain evidence="3">cv. Shenzhen</strain>
        <tissue evidence="2">Stem</tissue>
    </source>
</reference>
<gene>
    <name evidence="2" type="ORF">AXF42_Ash008374</name>
</gene>
<evidence type="ECO:0000256" key="1">
    <source>
        <dbReference type="SAM" id="MobiDB-lite"/>
    </source>
</evidence>
<name>A0A2I0AXP5_9ASPA</name>
<protein>
    <submittedName>
        <fullName evidence="2">Uncharacterized protein</fullName>
    </submittedName>
</protein>
<evidence type="ECO:0000313" key="2">
    <source>
        <dbReference type="EMBL" id="PKA60315.1"/>
    </source>
</evidence>
<keyword evidence="3" id="KW-1185">Reference proteome</keyword>
<feature type="region of interest" description="Disordered" evidence="1">
    <location>
        <begin position="1"/>
        <end position="35"/>
    </location>
</feature>
<organism evidence="2 3">
    <name type="scientific">Apostasia shenzhenica</name>
    <dbReference type="NCBI Taxonomy" id="1088818"/>
    <lineage>
        <taxon>Eukaryota</taxon>
        <taxon>Viridiplantae</taxon>
        <taxon>Streptophyta</taxon>
        <taxon>Embryophyta</taxon>
        <taxon>Tracheophyta</taxon>
        <taxon>Spermatophyta</taxon>
        <taxon>Magnoliopsida</taxon>
        <taxon>Liliopsida</taxon>
        <taxon>Asparagales</taxon>
        <taxon>Orchidaceae</taxon>
        <taxon>Apostasioideae</taxon>
        <taxon>Apostasia</taxon>
    </lineage>
</organism>
<accession>A0A2I0AXP5</accession>
<feature type="compositionally biased region" description="Basic and acidic residues" evidence="1">
    <location>
        <begin position="18"/>
        <end position="35"/>
    </location>
</feature>
<proteinExistence type="predicted"/>
<dbReference type="EMBL" id="KZ451939">
    <property type="protein sequence ID" value="PKA60315.1"/>
    <property type="molecule type" value="Genomic_DNA"/>
</dbReference>
<dbReference type="AlphaFoldDB" id="A0A2I0AXP5"/>
<dbReference type="Proteomes" id="UP000236161">
    <property type="component" value="Unassembled WGS sequence"/>
</dbReference>
<sequence length="56" mass="6619">MPLEVPAMGRTSWPRSGCRREREGGKERERGEERESLKGKNVILYIFFTVKSEFWT</sequence>
<evidence type="ECO:0000313" key="3">
    <source>
        <dbReference type="Proteomes" id="UP000236161"/>
    </source>
</evidence>